<accession>A0A5B8I9K5</accession>
<keyword evidence="1" id="KW-1133">Transmembrane helix</keyword>
<organism evidence="2 3">
    <name type="scientific">Qingshengfaniella alkalisoli</name>
    <dbReference type="NCBI Taxonomy" id="2599296"/>
    <lineage>
        <taxon>Bacteria</taxon>
        <taxon>Pseudomonadati</taxon>
        <taxon>Pseudomonadota</taxon>
        <taxon>Alphaproteobacteria</taxon>
        <taxon>Rhodobacterales</taxon>
        <taxon>Paracoccaceae</taxon>
        <taxon>Qingshengfaniella</taxon>
    </lineage>
</organism>
<dbReference type="OrthoDB" id="166547at2"/>
<evidence type="ECO:0000256" key="1">
    <source>
        <dbReference type="SAM" id="Phobius"/>
    </source>
</evidence>
<dbReference type="Pfam" id="PF09945">
    <property type="entry name" value="DUF2177"/>
    <property type="match status" value="1"/>
</dbReference>
<sequence length="134" mass="14615">MQILTLYIITAVIFLALDGIGLNFLIKPVFQRHIGHIMAENIRWAPAILFYLGYIMGVLHFVSIPALRSGAPTQALIGGALIGLMSYATYEFTNFATLGDWTWQQVILDTAWGTALTAVAAWAGVAIMLKMSAV</sequence>
<keyword evidence="1" id="KW-0472">Membrane</keyword>
<reference evidence="2 3" key="1">
    <citation type="submission" date="2019-07" db="EMBL/GenBank/DDBJ databases">
        <title>Litoreibacter alkalisoli sp. nov., isolated from saline-alkaline soil.</title>
        <authorList>
            <person name="Wang S."/>
            <person name="Xu L."/>
            <person name="Xing Y.-T."/>
            <person name="Sun J.-Q."/>
        </authorList>
    </citation>
    <scope>NUCLEOTIDE SEQUENCE [LARGE SCALE GENOMIC DNA]</scope>
    <source>
        <strain evidence="2 3">LN3S51</strain>
        <plasmid evidence="2 3">unnamed1</plasmid>
    </source>
</reference>
<dbReference type="InterPro" id="IPR018687">
    <property type="entry name" value="DUF2177_membr"/>
</dbReference>
<geneLocation type="plasmid" evidence="2 3">
    <name>unnamed1</name>
</geneLocation>
<dbReference type="EMBL" id="CP042262">
    <property type="protein sequence ID" value="QDY70599.1"/>
    <property type="molecule type" value="Genomic_DNA"/>
</dbReference>
<proteinExistence type="predicted"/>
<gene>
    <name evidence="2" type="ORF">FPZ52_12960</name>
</gene>
<evidence type="ECO:0000313" key="2">
    <source>
        <dbReference type="EMBL" id="QDY70599.1"/>
    </source>
</evidence>
<feature type="transmembrane region" description="Helical" evidence="1">
    <location>
        <begin position="47"/>
        <end position="67"/>
    </location>
</feature>
<keyword evidence="3" id="KW-1185">Reference proteome</keyword>
<feature type="transmembrane region" description="Helical" evidence="1">
    <location>
        <begin position="6"/>
        <end position="26"/>
    </location>
</feature>
<feature type="transmembrane region" description="Helical" evidence="1">
    <location>
        <begin position="111"/>
        <end position="129"/>
    </location>
</feature>
<name>A0A5B8I9K5_9RHOB</name>
<dbReference type="Proteomes" id="UP000318483">
    <property type="component" value="Plasmid unnamed1"/>
</dbReference>
<keyword evidence="1" id="KW-0812">Transmembrane</keyword>
<protein>
    <submittedName>
        <fullName evidence="2">DUF2177 family protein</fullName>
    </submittedName>
</protein>
<dbReference type="RefSeq" id="WP_146366017.1">
    <property type="nucleotide sequence ID" value="NZ_CP042262.1"/>
</dbReference>
<feature type="transmembrane region" description="Helical" evidence="1">
    <location>
        <begin position="73"/>
        <end position="90"/>
    </location>
</feature>
<dbReference type="KEGG" id="lit:FPZ52_12960"/>
<keyword evidence="2" id="KW-0614">Plasmid</keyword>
<evidence type="ECO:0000313" key="3">
    <source>
        <dbReference type="Proteomes" id="UP000318483"/>
    </source>
</evidence>
<dbReference type="AlphaFoldDB" id="A0A5B8I9K5"/>